<keyword evidence="2" id="KW-1185">Reference proteome</keyword>
<accession>A0ABR9L822</accession>
<name>A0ABR9L822_9PSEU</name>
<dbReference type="EC" id="1.13.11.11" evidence="1"/>
<evidence type="ECO:0000313" key="1">
    <source>
        <dbReference type="EMBL" id="MBE1576311.1"/>
    </source>
</evidence>
<dbReference type="PANTHER" id="PTHR10138:SF0">
    <property type="entry name" value="TRYPTOPHAN 2,3-DIOXYGENASE"/>
    <property type="match status" value="1"/>
</dbReference>
<dbReference type="InterPro" id="IPR004981">
    <property type="entry name" value="Trp_2_3_dOase"/>
</dbReference>
<organism evidence="1 2">
    <name type="scientific">Amycolatopsis roodepoortensis</name>
    <dbReference type="NCBI Taxonomy" id="700274"/>
    <lineage>
        <taxon>Bacteria</taxon>
        <taxon>Bacillati</taxon>
        <taxon>Actinomycetota</taxon>
        <taxon>Actinomycetes</taxon>
        <taxon>Pseudonocardiales</taxon>
        <taxon>Pseudonocardiaceae</taxon>
        <taxon>Amycolatopsis</taxon>
    </lineage>
</organism>
<keyword evidence="1" id="KW-0560">Oxidoreductase</keyword>
<reference evidence="1 2" key="1">
    <citation type="submission" date="2020-10" db="EMBL/GenBank/DDBJ databases">
        <title>Sequencing the genomes of 1000 actinobacteria strains.</title>
        <authorList>
            <person name="Klenk H.-P."/>
        </authorList>
    </citation>
    <scope>NUCLEOTIDE SEQUENCE [LARGE SCALE GENOMIC DNA]</scope>
    <source>
        <strain evidence="1 2">DSM 46661</strain>
    </source>
</reference>
<sequence>MTAADEAAHTAYRGYLALDELLELQQPNTGEHDELLFVIVHQVHELWFKQLLHEFAELARAFEEGEPGAALRTIGRLIAIVRVTLRQIDVLDTLTPGQFVRFRDDLGGSGFYSAQFREIEVVLGRRDPGVFDKFPEGTSDRERLITAMTRPPLFDSFAGYLTAQGFPVLPGESPETAAPSIAKAYREDGVVAQLCERMVDLDQIFTEWRYRHSTMARRIIGDKTGTGGSSGAVYLRRGVFTPLFPALWEVRNIT</sequence>
<gene>
    <name evidence="1" type="ORF">H4W30_003358</name>
</gene>
<comment type="caution">
    <text evidence="1">The sequence shown here is derived from an EMBL/GenBank/DDBJ whole genome shotgun (WGS) entry which is preliminary data.</text>
</comment>
<dbReference type="Pfam" id="PF03301">
    <property type="entry name" value="Trp_dioxygenase"/>
    <property type="match status" value="2"/>
</dbReference>
<dbReference type="EMBL" id="JADBEJ010000004">
    <property type="protein sequence ID" value="MBE1576311.1"/>
    <property type="molecule type" value="Genomic_DNA"/>
</dbReference>
<dbReference type="RefSeq" id="WP_192743618.1">
    <property type="nucleotide sequence ID" value="NZ_JADBEJ010000004.1"/>
</dbReference>
<dbReference type="SUPFAM" id="SSF140959">
    <property type="entry name" value="Indolic compounds 2,3-dioxygenase-like"/>
    <property type="match status" value="1"/>
</dbReference>
<evidence type="ECO:0000313" key="2">
    <source>
        <dbReference type="Proteomes" id="UP000656548"/>
    </source>
</evidence>
<dbReference type="GO" id="GO:0004833">
    <property type="term" value="F:L-tryptophan 2,3-dioxygenase activity"/>
    <property type="evidence" value="ECO:0007669"/>
    <property type="project" value="UniProtKB-EC"/>
</dbReference>
<dbReference type="InterPro" id="IPR037217">
    <property type="entry name" value="Trp/Indoleamine_2_3_dOase-like"/>
</dbReference>
<dbReference type="Proteomes" id="UP000656548">
    <property type="component" value="Unassembled WGS sequence"/>
</dbReference>
<dbReference type="Gene3D" id="1.20.58.480">
    <property type="match status" value="1"/>
</dbReference>
<protein>
    <submittedName>
        <fullName evidence="1">Tryptophan 2,3-dioxygenase</fullName>
        <ecNumber evidence="1">1.13.11.11</ecNumber>
    </submittedName>
</protein>
<proteinExistence type="predicted"/>
<dbReference type="PANTHER" id="PTHR10138">
    <property type="entry name" value="TRYPTOPHAN 2,3-DIOXYGENASE"/>
    <property type="match status" value="1"/>
</dbReference>